<keyword evidence="9" id="KW-1185">Reference proteome</keyword>
<dbReference type="AlphaFoldDB" id="A0A1S3K7W5"/>
<protein>
    <submittedName>
        <fullName evidence="10">Ankyrin repeat and MYND domain-containing protein 1-like</fullName>
    </submittedName>
</protein>
<dbReference type="InParanoid" id="A0A1S3K7W5"/>
<gene>
    <name evidence="10" type="primary">LOC106179453</name>
</gene>
<dbReference type="PROSITE" id="PS01360">
    <property type="entry name" value="ZF_MYND_1"/>
    <property type="match status" value="1"/>
</dbReference>
<dbReference type="GeneID" id="106179453"/>
<evidence type="ECO:0000256" key="7">
    <source>
        <dbReference type="SAM" id="MobiDB-lite"/>
    </source>
</evidence>
<keyword evidence="5" id="KW-0040">ANK repeat</keyword>
<feature type="region of interest" description="Disordered" evidence="7">
    <location>
        <begin position="450"/>
        <end position="523"/>
    </location>
</feature>
<dbReference type="Pfam" id="PF12796">
    <property type="entry name" value="Ank_2"/>
    <property type="match status" value="2"/>
</dbReference>
<feature type="repeat" description="ANK" evidence="5">
    <location>
        <begin position="764"/>
        <end position="801"/>
    </location>
</feature>
<evidence type="ECO:0000256" key="1">
    <source>
        <dbReference type="ARBA" id="ARBA00022723"/>
    </source>
</evidence>
<dbReference type="Gene3D" id="2.20.110.10">
    <property type="entry name" value="Histone H3 K4-specific methyltransferase SET7/9 N-terminal domain"/>
    <property type="match status" value="3"/>
</dbReference>
<dbReference type="InterPro" id="IPR003409">
    <property type="entry name" value="MORN"/>
</dbReference>
<evidence type="ECO:0000256" key="4">
    <source>
        <dbReference type="ARBA" id="ARBA00022833"/>
    </source>
</evidence>
<dbReference type="Pfam" id="PF02493">
    <property type="entry name" value="MORN"/>
    <property type="match status" value="6"/>
</dbReference>
<dbReference type="PROSITE" id="PS50865">
    <property type="entry name" value="ZF_MYND_2"/>
    <property type="match status" value="1"/>
</dbReference>
<feature type="compositionally biased region" description="Basic and acidic residues" evidence="7">
    <location>
        <begin position="994"/>
        <end position="1003"/>
    </location>
</feature>
<dbReference type="SUPFAM" id="SSF82185">
    <property type="entry name" value="Histone H3 K4-specific methyltransferase SET7/9 N-terminal domain"/>
    <property type="match status" value="1"/>
</dbReference>
<dbReference type="Gene3D" id="6.10.140.2220">
    <property type="match status" value="1"/>
</dbReference>
<feature type="compositionally biased region" description="Basic and acidic residues" evidence="7">
    <location>
        <begin position="940"/>
        <end position="951"/>
    </location>
</feature>
<dbReference type="InterPro" id="IPR002110">
    <property type="entry name" value="Ankyrin_rpt"/>
</dbReference>
<name>A0A1S3K7W5_LINAN</name>
<feature type="domain" description="MYND-type" evidence="8">
    <location>
        <begin position="1048"/>
        <end position="1088"/>
    </location>
</feature>
<dbReference type="PANTHER" id="PTHR15897">
    <property type="entry name" value="ANKYRIN REPEAT AND MYND DOMAIN PROTEIN 1"/>
    <property type="match status" value="1"/>
</dbReference>
<keyword evidence="3 6" id="KW-0863">Zinc-finger</keyword>
<feature type="compositionally biased region" description="Basic and acidic residues" evidence="7">
    <location>
        <begin position="547"/>
        <end position="562"/>
    </location>
</feature>
<feature type="region of interest" description="Disordered" evidence="7">
    <location>
        <begin position="940"/>
        <end position="1004"/>
    </location>
</feature>
<accession>A0A1S3K7W5</accession>
<dbReference type="PANTHER" id="PTHR15897:SF2">
    <property type="entry name" value="ANKYRIN REPEAT AND MYND DOMAIN-CONTAINING PROTEIN 1"/>
    <property type="match status" value="1"/>
</dbReference>
<organism evidence="9 10">
    <name type="scientific">Lingula anatina</name>
    <name type="common">Brachiopod</name>
    <name type="synonym">Lingula unguis</name>
    <dbReference type="NCBI Taxonomy" id="7574"/>
    <lineage>
        <taxon>Eukaryota</taxon>
        <taxon>Metazoa</taxon>
        <taxon>Spiralia</taxon>
        <taxon>Lophotrochozoa</taxon>
        <taxon>Brachiopoda</taxon>
        <taxon>Linguliformea</taxon>
        <taxon>Lingulata</taxon>
        <taxon>Lingulida</taxon>
        <taxon>Linguloidea</taxon>
        <taxon>Lingulidae</taxon>
        <taxon>Lingula</taxon>
    </lineage>
</organism>
<dbReference type="SMART" id="SM00698">
    <property type="entry name" value="MORN"/>
    <property type="match status" value="6"/>
</dbReference>
<feature type="region of interest" description="Disordered" evidence="7">
    <location>
        <begin position="536"/>
        <end position="563"/>
    </location>
</feature>
<evidence type="ECO:0000313" key="9">
    <source>
        <dbReference type="Proteomes" id="UP000085678"/>
    </source>
</evidence>
<dbReference type="SMART" id="SM00248">
    <property type="entry name" value="ANK"/>
    <property type="match status" value="7"/>
</dbReference>
<keyword evidence="1" id="KW-0479">Metal-binding</keyword>
<evidence type="ECO:0000313" key="10">
    <source>
        <dbReference type="RefSeq" id="XP_013418534.1"/>
    </source>
</evidence>
<reference evidence="10" key="1">
    <citation type="submission" date="2025-08" db="UniProtKB">
        <authorList>
            <consortium name="RefSeq"/>
        </authorList>
    </citation>
    <scope>IDENTIFICATION</scope>
    <source>
        <tissue evidence="10">Gonads</tissue>
    </source>
</reference>
<proteinExistence type="predicted"/>
<dbReference type="GO" id="GO:0008270">
    <property type="term" value="F:zinc ion binding"/>
    <property type="evidence" value="ECO:0007669"/>
    <property type="project" value="UniProtKB-KW"/>
</dbReference>
<keyword evidence="4" id="KW-0862">Zinc</keyword>
<feature type="repeat" description="ANK" evidence="5">
    <location>
        <begin position="801"/>
        <end position="833"/>
    </location>
</feature>
<dbReference type="Proteomes" id="UP000085678">
    <property type="component" value="Unplaced"/>
</dbReference>
<feature type="repeat" description="ANK" evidence="5">
    <location>
        <begin position="366"/>
        <end position="398"/>
    </location>
</feature>
<dbReference type="InterPro" id="IPR053064">
    <property type="entry name" value="Ankyrin-MYND_domain-protein"/>
</dbReference>
<evidence type="ECO:0000256" key="3">
    <source>
        <dbReference type="ARBA" id="ARBA00022771"/>
    </source>
</evidence>
<evidence type="ECO:0000256" key="2">
    <source>
        <dbReference type="ARBA" id="ARBA00022737"/>
    </source>
</evidence>
<dbReference type="PROSITE" id="PS50297">
    <property type="entry name" value="ANK_REP_REGION"/>
    <property type="match status" value="3"/>
</dbReference>
<dbReference type="RefSeq" id="XP_013418534.1">
    <property type="nucleotide sequence ID" value="XM_013563080.1"/>
</dbReference>
<dbReference type="STRING" id="7574.A0A1S3K7W5"/>
<feature type="compositionally biased region" description="Polar residues" evidence="7">
    <location>
        <begin position="489"/>
        <end position="520"/>
    </location>
</feature>
<dbReference type="PROSITE" id="PS50088">
    <property type="entry name" value="ANK_REPEAT"/>
    <property type="match status" value="3"/>
</dbReference>
<dbReference type="Pfam" id="PF01753">
    <property type="entry name" value="zf-MYND"/>
    <property type="match status" value="1"/>
</dbReference>
<dbReference type="InterPro" id="IPR002893">
    <property type="entry name" value="Znf_MYND"/>
</dbReference>
<dbReference type="SUPFAM" id="SSF48403">
    <property type="entry name" value="Ankyrin repeat"/>
    <property type="match status" value="2"/>
</dbReference>
<dbReference type="OrthoDB" id="48314at2759"/>
<feature type="region of interest" description="Disordered" evidence="7">
    <location>
        <begin position="1136"/>
        <end position="1163"/>
    </location>
</feature>
<dbReference type="Gene3D" id="1.25.40.20">
    <property type="entry name" value="Ankyrin repeat-containing domain"/>
    <property type="match status" value="3"/>
</dbReference>
<evidence type="ECO:0000259" key="8">
    <source>
        <dbReference type="PROSITE" id="PS50865"/>
    </source>
</evidence>
<evidence type="ECO:0000256" key="5">
    <source>
        <dbReference type="PROSITE-ProRule" id="PRU00023"/>
    </source>
</evidence>
<feature type="region of interest" description="Disordered" evidence="7">
    <location>
        <begin position="1095"/>
        <end position="1120"/>
    </location>
</feature>
<dbReference type="SUPFAM" id="SSF144232">
    <property type="entry name" value="HIT/MYND zinc finger-like"/>
    <property type="match status" value="1"/>
</dbReference>
<keyword evidence="2" id="KW-0677">Repeat</keyword>
<dbReference type="InterPro" id="IPR036770">
    <property type="entry name" value="Ankyrin_rpt-contain_sf"/>
</dbReference>
<dbReference type="KEGG" id="lak:106179453"/>
<evidence type="ECO:0000256" key="6">
    <source>
        <dbReference type="PROSITE-ProRule" id="PRU00134"/>
    </source>
</evidence>
<sequence>MSSYALPRLISAARENTSSSIGYKSGASYSGDVENNKKVGRGLFVWPSGARYEGDFSDGLRTGSGVQQWPDGSCYSGDFQKDLRHGEGDHTWSNGEHYKGQFFFDHRHGKGTYTWPDGSSYTGTFYLDQKEGYGKFSFANGEMFEGLYHRDERSGPGVLTYPDGRQDVGLWSGEQICKLCSDLPGAFTMTDHQEFDYDPMEHELDIVVDRREYSTDRSVVTPVLCPPQQFDYNGPNTKVPEKTQRLYSAAIDHRSLGAERDIYEKAFFGNENKDTDKDTKETIKAWNNTPTWISMQKHVHRHRRTQSTVSFDVEKVLKGERTGFGAKGPLEELSERLILSAVDGDIDTVMKLLVTGKVFVDVADKNGQTALIGAAVNWHQDIINHLLNNGADVNRLNDEGTSALAACHVFFYPIESFKYNIAERYMEKPPEVEGTDLELKGILTNKNAEKAPAGVAAPGGRELSTDSGLPQSELRKGDLDVKVSIMEDGTSSVGGRSVSLKGSQKDNLQPQDSVSQSGASGVTDWLEEEEKLKIAKEKGQNSYNGEEEVRSGDSEKESKEQDLESLLEDAEKLQTSQEKEQPDSDFASDTTMRNYGIEVSDQLIEKCASQLSINEKIVSRKSSPRSEQSTDLARLLAIKKAEHVKMESTIRLLLKRGANPNASCVPMPVLFFAIKAADVEAVKLLLLKGASTSAKLSEQKGGLAPLHIACAIPGEEGVQISQLLLDALADPDVRATEDDSFLNKALEEEWIKDVISDESKELLGGRTPLHIACARDDSYKFACQVVHLLLDHHANPNLLCNGHSPLSLAIASGNDLAIDELLCYGANPSLSLTHGIGSALCVSTSTEFEHRRSPTGRIQLIDKLIRAGADILAPIPIGIKRISGTAVDFAYHMFNLDRRIAHMPYHALTHAERDTYNARRKLLGHVGDIMRVKAVEKEAQRLEEEEREGRRSVSPSSGFVYTGTGSKLPPGTKAKGGRAVPDDGHVKFNAADTAGRKGDRDQGHVSVATGVMALEESEARHLLSPAKRKAQQTKVSFSIFRKPLLKYCYECGRSVGVRLSVCTRCKEVYYCSKACKLKAWNARHKEECVRVGGPATSPTTKAGRIDSPTPATNPDRGAPVTVDQLTRDKDAQKIKVPVQGRSHSAKVRQQVHAGKDGESTGNWSLDELQRLKQKYGKVDNYSFE</sequence>